<feature type="region of interest" description="Disordered" evidence="1">
    <location>
        <begin position="1"/>
        <end position="60"/>
    </location>
</feature>
<reference evidence="2" key="1">
    <citation type="submission" date="2021-02" db="EMBL/GenBank/DDBJ databases">
        <authorList>
            <person name="Dougan E. K."/>
            <person name="Rhodes N."/>
            <person name="Thang M."/>
            <person name="Chan C."/>
        </authorList>
    </citation>
    <scope>NUCLEOTIDE SEQUENCE</scope>
</reference>
<dbReference type="EMBL" id="CAJNDS010002124">
    <property type="protein sequence ID" value="CAE7340061.1"/>
    <property type="molecule type" value="Genomic_DNA"/>
</dbReference>
<keyword evidence="3" id="KW-1185">Reference proteome</keyword>
<comment type="caution">
    <text evidence="2">The sequence shown here is derived from an EMBL/GenBank/DDBJ whole genome shotgun (WGS) entry which is preliminary data.</text>
</comment>
<evidence type="ECO:0000313" key="2">
    <source>
        <dbReference type="EMBL" id="CAE7340061.1"/>
    </source>
</evidence>
<organism evidence="2 3">
    <name type="scientific">Symbiodinium natans</name>
    <dbReference type="NCBI Taxonomy" id="878477"/>
    <lineage>
        <taxon>Eukaryota</taxon>
        <taxon>Sar</taxon>
        <taxon>Alveolata</taxon>
        <taxon>Dinophyceae</taxon>
        <taxon>Suessiales</taxon>
        <taxon>Symbiodiniaceae</taxon>
        <taxon>Symbiodinium</taxon>
    </lineage>
</organism>
<dbReference type="Proteomes" id="UP000604046">
    <property type="component" value="Unassembled WGS sequence"/>
</dbReference>
<proteinExistence type="predicted"/>
<name>A0A812PAI0_9DINO</name>
<dbReference type="AlphaFoldDB" id="A0A812PAI0"/>
<accession>A0A812PAI0</accession>
<gene>
    <name evidence="2" type="ORF">SNAT2548_LOCUS17793</name>
</gene>
<protein>
    <submittedName>
        <fullName evidence="2">Uncharacterized protein</fullName>
    </submittedName>
</protein>
<evidence type="ECO:0000256" key="1">
    <source>
        <dbReference type="SAM" id="MobiDB-lite"/>
    </source>
</evidence>
<evidence type="ECO:0000313" key="3">
    <source>
        <dbReference type="Proteomes" id="UP000604046"/>
    </source>
</evidence>
<sequence length="60" mass="5975">MGLAAQTASPGRAKVAAASTGPGTALGQRSTTTAVECLPPSGRTRPSTCGSFRVARSLRT</sequence>